<keyword evidence="5" id="KW-1185">Reference proteome</keyword>
<dbReference type="Pfam" id="PF07690">
    <property type="entry name" value="MFS_1"/>
    <property type="match status" value="2"/>
</dbReference>
<dbReference type="InterPro" id="IPR036259">
    <property type="entry name" value="MFS_trans_sf"/>
</dbReference>
<comment type="caution">
    <text evidence="4">The sequence shown here is derived from an EMBL/GenBank/DDBJ whole genome shotgun (WGS) entry which is preliminary data.</text>
</comment>
<dbReference type="Gene3D" id="1.20.1250.20">
    <property type="entry name" value="MFS general substrate transporter like domains"/>
    <property type="match status" value="1"/>
</dbReference>
<feature type="transmembrane region" description="Helical" evidence="2">
    <location>
        <begin position="41"/>
        <end position="58"/>
    </location>
</feature>
<feature type="transmembrane region" description="Helical" evidence="2">
    <location>
        <begin position="271"/>
        <end position="295"/>
    </location>
</feature>
<dbReference type="OrthoDB" id="10027823at2759"/>
<evidence type="ECO:0000259" key="3">
    <source>
        <dbReference type="PROSITE" id="PS50850"/>
    </source>
</evidence>
<dbReference type="EMBL" id="ML993847">
    <property type="protein sequence ID" value="KAF2205984.1"/>
    <property type="molecule type" value="Genomic_DNA"/>
</dbReference>
<dbReference type="PANTHER" id="PTHR23520">
    <property type="entry name" value="TRANSPORTER, PUTATIVE (AFU_ORTHOLOGUE AFUA_3G04000)-RELATED"/>
    <property type="match status" value="1"/>
</dbReference>
<evidence type="ECO:0000256" key="2">
    <source>
        <dbReference type="SAM" id="Phobius"/>
    </source>
</evidence>
<name>A0A9P4JZE5_9PLEO</name>
<feature type="transmembrane region" description="Helical" evidence="2">
    <location>
        <begin position="349"/>
        <end position="371"/>
    </location>
</feature>
<feature type="transmembrane region" description="Helical" evidence="2">
    <location>
        <begin position="162"/>
        <end position="187"/>
    </location>
</feature>
<comment type="subcellular location">
    <subcellularLocation>
        <location evidence="1">Membrane</location>
        <topology evidence="1">Multi-pass membrane protein</topology>
    </subcellularLocation>
</comment>
<accession>A0A9P4JZE5</accession>
<evidence type="ECO:0000256" key="1">
    <source>
        <dbReference type="ARBA" id="ARBA00004141"/>
    </source>
</evidence>
<reference evidence="4" key="1">
    <citation type="journal article" date="2020" name="Stud. Mycol.">
        <title>101 Dothideomycetes genomes: a test case for predicting lifestyles and emergence of pathogens.</title>
        <authorList>
            <person name="Haridas S."/>
            <person name="Albert R."/>
            <person name="Binder M."/>
            <person name="Bloem J."/>
            <person name="Labutti K."/>
            <person name="Salamov A."/>
            <person name="Andreopoulos B."/>
            <person name="Baker S."/>
            <person name="Barry K."/>
            <person name="Bills G."/>
            <person name="Bluhm B."/>
            <person name="Cannon C."/>
            <person name="Castanera R."/>
            <person name="Culley D."/>
            <person name="Daum C."/>
            <person name="Ezra D."/>
            <person name="Gonzalez J."/>
            <person name="Henrissat B."/>
            <person name="Kuo A."/>
            <person name="Liang C."/>
            <person name="Lipzen A."/>
            <person name="Lutzoni F."/>
            <person name="Magnuson J."/>
            <person name="Mondo S."/>
            <person name="Nolan M."/>
            <person name="Ohm R."/>
            <person name="Pangilinan J."/>
            <person name="Park H.-J."/>
            <person name="Ramirez L."/>
            <person name="Alfaro M."/>
            <person name="Sun H."/>
            <person name="Tritt A."/>
            <person name="Yoshinaga Y."/>
            <person name="Zwiers L.-H."/>
            <person name="Turgeon B."/>
            <person name="Goodwin S."/>
            <person name="Spatafora J."/>
            <person name="Crous P."/>
            <person name="Grigoriev I."/>
        </authorList>
    </citation>
    <scope>NUCLEOTIDE SEQUENCE</scope>
    <source>
        <strain evidence="4">ATCC 74209</strain>
    </source>
</reference>
<feature type="transmembrane region" description="Helical" evidence="2">
    <location>
        <begin position="199"/>
        <end position="220"/>
    </location>
</feature>
<feature type="transmembrane region" description="Helical" evidence="2">
    <location>
        <begin position="307"/>
        <end position="329"/>
    </location>
</feature>
<gene>
    <name evidence="4" type="ORF">GQ43DRAFT_436571</name>
</gene>
<dbReference type="GO" id="GO:0000329">
    <property type="term" value="C:fungal-type vacuole membrane"/>
    <property type="evidence" value="ECO:0007669"/>
    <property type="project" value="TreeGrafter"/>
</dbReference>
<dbReference type="GO" id="GO:0022857">
    <property type="term" value="F:transmembrane transporter activity"/>
    <property type="evidence" value="ECO:0007669"/>
    <property type="project" value="InterPro"/>
</dbReference>
<sequence>MDEQVSPSRSVNFITRFLEELGLVSVYRSTLDTKLLISQRFVRLFAYGGSTLILVSYLKELGISDTNIGLFMTLTLIGDVIISFILTTITDSIGRKWMLALGAILMTLSGGVFALASNYWILLAAAVLGIISPSGNEIGPFRAIEESTLAHLCSPQIRPDVFAWYSVIGSAGTAFGMLTCGWVVRALEAKDGWDIVKAYRVVFLAYSTIGLSKLLLALSLSPKCEAKPEPQLVSDSEEAPLLDNHIDGAPQKVQKQRKPLFPHISKKSRSIFVKLAILFALDSFASSLAALSWITNFFKRKFHLQEGYLGSLFFTTSIIAAISVLIAASLARRFGNVKIMVFTHLPSSIALALLGIPGSLPVAMTLLVFRACTQSMDVAPRSAFLAAIILPNERTAVMGAMNVMKTGAQSLGPIITGVLVNKNLFWVAFLIAGSLKAIYDVSLLAVFLNHESREDENTLEDDVAASG</sequence>
<feature type="transmembrane region" description="Helical" evidence="2">
    <location>
        <begin position="101"/>
        <end position="131"/>
    </location>
</feature>
<dbReference type="SUPFAM" id="SSF103473">
    <property type="entry name" value="MFS general substrate transporter"/>
    <property type="match status" value="1"/>
</dbReference>
<keyword evidence="2" id="KW-0472">Membrane</keyword>
<dbReference type="Proteomes" id="UP000799536">
    <property type="component" value="Unassembled WGS sequence"/>
</dbReference>
<dbReference type="PANTHER" id="PTHR23520:SF5">
    <property type="entry name" value="TRANSPORTER, PUTATIVE (AFU_ORTHOLOGUE AFUA_3G04000)-RELATED"/>
    <property type="match status" value="1"/>
</dbReference>
<dbReference type="InterPro" id="IPR020846">
    <property type="entry name" value="MFS_dom"/>
</dbReference>
<evidence type="ECO:0000313" key="5">
    <source>
        <dbReference type="Proteomes" id="UP000799536"/>
    </source>
</evidence>
<dbReference type="PROSITE" id="PS50850">
    <property type="entry name" value="MFS"/>
    <property type="match status" value="1"/>
</dbReference>
<organism evidence="4 5">
    <name type="scientific">Delitschia confertaspora ATCC 74209</name>
    <dbReference type="NCBI Taxonomy" id="1513339"/>
    <lineage>
        <taxon>Eukaryota</taxon>
        <taxon>Fungi</taxon>
        <taxon>Dikarya</taxon>
        <taxon>Ascomycota</taxon>
        <taxon>Pezizomycotina</taxon>
        <taxon>Dothideomycetes</taxon>
        <taxon>Pleosporomycetidae</taxon>
        <taxon>Pleosporales</taxon>
        <taxon>Delitschiaceae</taxon>
        <taxon>Delitschia</taxon>
    </lineage>
</organism>
<keyword evidence="2" id="KW-0812">Transmembrane</keyword>
<proteinExistence type="predicted"/>
<dbReference type="AlphaFoldDB" id="A0A9P4JZE5"/>
<protein>
    <submittedName>
        <fullName evidence="4">MFS general substrate transporter</fullName>
    </submittedName>
</protein>
<keyword evidence="2" id="KW-1133">Transmembrane helix</keyword>
<evidence type="ECO:0000313" key="4">
    <source>
        <dbReference type="EMBL" id="KAF2205984.1"/>
    </source>
</evidence>
<feature type="domain" description="Major facilitator superfamily (MFS) profile" evidence="3">
    <location>
        <begin position="18"/>
        <end position="451"/>
    </location>
</feature>
<feature type="transmembrane region" description="Helical" evidence="2">
    <location>
        <begin position="70"/>
        <end position="89"/>
    </location>
</feature>
<dbReference type="InterPro" id="IPR011701">
    <property type="entry name" value="MFS"/>
</dbReference>